<dbReference type="Pfam" id="PF06985">
    <property type="entry name" value="HET"/>
    <property type="match status" value="1"/>
</dbReference>
<sequence length="731" mass="83407">MSKFMANYYLDQSAITRSPPHEDSLPPTNLVCSSCREGPYSYEGFRQAISKEDGDSKTGYCYRTTWAQICESISDESCNWCRVIKRTIDGLPEDKFPRSGEETVEVRFQVLLHTVEQSHHDEPGPWIDGSRVRIYVNGSKEAVFYHAYAYKGDSSTKEIGLETFRRKPYIDYAKALECIQNCIECSERSDSTCPPLEETYLPTRVIDCSDPFNPRLVVTHRQVKGRYCTLSYVWGGEQHQKTTKANIDTYIHDGINVALPQTIVDAILVTHRLGICYLWVDAMCIIQDSTEDMNEEITRMGQIYRNAYLTIIVASAFRADQGFLSDDSERAPDVLPFHLIDRSAPPSRMLLRYVMPLPDPELDNHDPSFPIPFNPLDRRAWCLQESALSHRKIIFQPPSVAYHCSGSCSINIDNCPSLQFEFAARVPRVVAKDIRLPYSMENNHSDLIQLWAGIVQDYSDRKVGVPSDKLVALAMIAEMLQSLLKDSDEYVAGLWKQNLIEHILWETVPPLGIDGIHLPRPFGYRAPTWSWASIDGSVTVHTDLKFPDSNHDRSFKAEVIACVVIPKVENYPFGEIITAKLTLRAKFYPLIRNGQNSTSCFWTPPAGNLLPTSSTPTQPSGLSEEDEHVWTITFDCLEGMELNHRRDFYILLCTADIRGDTIYEDKRNKVEGLLLLREEAQVEQYRRVAKLAFGHGKGLKFFNMKYSYRMPTFHLQLPKWSEIPFKTVTLV</sequence>
<organism evidence="2 3">
    <name type="scientific">Pholiota conissans</name>
    <dbReference type="NCBI Taxonomy" id="109636"/>
    <lineage>
        <taxon>Eukaryota</taxon>
        <taxon>Fungi</taxon>
        <taxon>Dikarya</taxon>
        <taxon>Basidiomycota</taxon>
        <taxon>Agaricomycotina</taxon>
        <taxon>Agaricomycetes</taxon>
        <taxon>Agaricomycetidae</taxon>
        <taxon>Agaricales</taxon>
        <taxon>Agaricineae</taxon>
        <taxon>Strophariaceae</taxon>
        <taxon>Pholiota</taxon>
    </lineage>
</organism>
<evidence type="ECO:0000313" key="3">
    <source>
        <dbReference type="Proteomes" id="UP000807469"/>
    </source>
</evidence>
<dbReference type="PANTHER" id="PTHR33112:SF16">
    <property type="entry name" value="HETEROKARYON INCOMPATIBILITY DOMAIN-CONTAINING PROTEIN"/>
    <property type="match status" value="1"/>
</dbReference>
<comment type="caution">
    <text evidence="2">The sequence shown here is derived from an EMBL/GenBank/DDBJ whole genome shotgun (WGS) entry which is preliminary data.</text>
</comment>
<name>A0A9P5Z2M5_9AGAR</name>
<dbReference type="AlphaFoldDB" id="A0A9P5Z2M5"/>
<dbReference type="Proteomes" id="UP000807469">
    <property type="component" value="Unassembled WGS sequence"/>
</dbReference>
<dbReference type="PANTHER" id="PTHR33112">
    <property type="entry name" value="DOMAIN PROTEIN, PUTATIVE-RELATED"/>
    <property type="match status" value="1"/>
</dbReference>
<evidence type="ECO:0000313" key="2">
    <source>
        <dbReference type="EMBL" id="KAF9479160.1"/>
    </source>
</evidence>
<feature type="domain" description="Heterokaryon incompatibility" evidence="1">
    <location>
        <begin position="227"/>
        <end position="385"/>
    </location>
</feature>
<dbReference type="EMBL" id="MU155219">
    <property type="protein sequence ID" value="KAF9479160.1"/>
    <property type="molecule type" value="Genomic_DNA"/>
</dbReference>
<dbReference type="OrthoDB" id="5125733at2759"/>
<protein>
    <submittedName>
        <fullName evidence="2">HET-domain-containing protein</fullName>
    </submittedName>
</protein>
<gene>
    <name evidence="2" type="ORF">BDN70DRAFT_879131</name>
</gene>
<accession>A0A9P5Z2M5</accession>
<reference evidence="2" key="1">
    <citation type="submission" date="2020-11" db="EMBL/GenBank/DDBJ databases">
        <authorList>
            <consortium name="DOE Joint Genome Institute"/>
            <person name="Ahrendt S."/>
            <person name="Riley R."/>
            <person name="Andreopoulos W."/>
            <person name="Labutti K."/>
            <person name="Pangilinan J."/>
            <person name="Ruiz-Duenas F.J."/>
            <person name="Barrasa J.M."/>
            <person name="Sanchez-Garcia M."/>
            <person name="Camarero S."/>
            <person name="Miyauchi S."/>
            <person name="Serrano A."/>
            <person name="Linde D."/>
            <person name="Babiker R."/>
            <person name="Drula E."/>
            <person name="Ayuso-Fernandez I."/>
            <person name="Pacheco R."/>
            <person name="Padilla G."/>
            <person name="Ferreira P."/>
            <person name="Barriuso J."/>
            <person name="Kellner H."/>
            <person name="Castanera R."/>
            <person name="Alfaro M."/>
            <person name="Ramirez L."/>
            <person name="Pisabarro A.G."/>
            <person name="Kuo A."/>
            <person name="Tritt A."/>
            <person name="Lipzen A."/>
            <person name="He G."/>
            <person name="Yan M."/>
            <person name="Ng V."/>
            <person name="Cullen D."/>
            <person name="Martin F."/>
            <person name="Rosso M.-N."/>
            <person name="Henrissat B."/>
            <person name="Hibbett D."/>
            <person name="Martinez A.T."/>
            <person name="Grigoriev I.V."/>
        </authorList>
    </citation>
    <scope>NUCLEOTIDE SEQUENCE</scope>
    <source>
        <strain evidence="2">CIRM-BRFM 674</strain>
    </source>
</reference>
<evidence type="ECO:0000259" key="1">
    <source>
        <dbReference type="Pfam" id="PF06985"/>
    </source>
</evidence>
<proteinExistence type="predicted"/>
<dbReference type="InterPro" id="IPR010730">
    <property type="entry name" value="HET"/>
</dbReference>
<keyword evidence="3" id="KW-1185">Reference proteome</keyword>